<comment type="caution">
    <text evidence="1">The sequence shown here is derived from an EMBL/GenBank/DDBJ whole genome shotgun (WGS) entry which is preliminary data.</text>
</comment>
<organism evidence="1">
    <name type="scientific">marine sediment metagenome</name>
    <dbReference type="NCBI Taxonomy" id="412755"/>
    <lineage>
        <taxon>unclassified sequences</taxon>
        <taxon>metagenomes</taxon>
        <taxon>ecological metagenomes</taxon>
    </lineage>
</organism>
<accession>X0YG69</accession>
<gene>
    <name evidence="1" type="ORF">S01H4_16447</name>
</gene>
<proteinExistence type="predicted"/>
<sequence>MRTYDICLAAVTNRGHALYDVPENLRTKEICLTAVTNEGYYLEDVPDDLRTEEIHLNTVANFEYSLACVPKMLESEIENYIYNPEEAFKFALEKQNLYLVKEYYKKVSFDVLLESVYQENNEEIKEFLQTLEEVVFYDAEHCGPIYQQSIKDGILSMQADGYMLDVDVEEHIRKEVENCK</sequence>
<dbReference type="AlphaFoldDB" id="X0YG69"/>
<dbReference type="EMBL" id="BART01007215">
    <property type="protein sequence ID" value="GAG54959.1"/>
    <property type="molecule type" value="Genomic_DNA"/>
</dbReference>
<protein>
    <submittedName>
        <fullName evidence="1">Uncharacterized protein</fullName>
    </submittedName>
</protein>
<evidence type="ECO:0000313" key="1">
    <source>
        <dbReference type="EMBL" id="GAG54959.1"/>
    </source>
</evidence>
<reference evidence="1" key="1">
    <citation type="journal article" date="2014" name="Front. Microbiol.">
        <title>High frequency of phylogenetically diverse reductive dehalogenase-homologous genes in deep subseafloor sedimentary metagenomes.</title>
        <authorList>
            <person name="Kawai M."/>
            <person name="Futagami T."/>
            <person name="Toyoda A."/>
            <person name="Takaki Y."/>
            <person name="Nishi S."/>
            <person name="Hori S."/>
            <person name="Arai W."/>
            <person name="Tsubouchi T."/>
            <person name="Morono Y."/>
            <person name="Uchiyama I."/>
            <person name="Ito T."/>
            <person name="Fujiyama A."/>
            <person name="Inagaki F."/>
            <person name="Takami H."/>
        </authorList>
    </citation>
    <scope>NUCLEOTIDE SEQUENCE</scope>
    <source>
        <strain evidence="1">Expedition CK06-06</strain>
    </source>
</reference>
<name>X0YG69_9ZZZZ</name>